<organism evidence="5 6">
    <name type="scientific">Malus domestica</name>
    <name type="common">Apple</name>
    <name type="synonym">Pyrus malus</name>
    <dbReference type="NCBI Taxonomy" id="3750"/>
    <lineage>
        <taxon>Eukaryota</taxon>
        <taxon>Viridiplantae</taxon>
        <taxon>Streptophyta</taxon>
        <taxon>Embryophyta</taxon>
        <taxon>Tracheophyta</taxon>
        <taxon>Spermatophyta</taxon>
        <taxon>Magnoliopsida</taxon>
        <taxon>eudicotyledons</taxon>
        <taxon>Gunneridae</taxon>
        <taxon>Pentapetalae</taxon>
        <taxon>rosids</taxon>
        <taxon>fabids</taxon>
        <taxon>Rosales</taxon>
        <taxon>Rosaceae</taxon>
        <taxon>Amygdaloideae</taxon>
        <taxon>Maleae</taxon>
        <taxon>Malus</taxon>
    </lineage>
</organism>
<keyword evidence="3" id="KW-0408">Iron</keyword>
<dbReference type="GO" id="GO:0031418">
    <property type="term" value="F:L-ascorbic acid binding"/>
    <property type="evidence" value="ECO:0007669"/>
    <property type="project" value="UniProtKB-KW"/>
</dbReference>
<dbReference type="InterPro" id="IPR044861">
    <property type="entry name" value="IPNS-like_FE2OG_OXY"/>
</dbReference>
<dbReference type="InterPro" id="IPR027443">
    <property type="entry name" value="IPNS-like_sf"/>
</dbReference>
<comment type="caution">
    <text evidence="5">The sequence shown here is derived from an EMBL/GenBank/DDBJ whole genome shotgun (WGS) entry which is preliminary data.</text>
</comment>
<dbReference type="Gene3D" id="2.60.120.330">
    <property type="entry name" value="B-lactam Antibiotic, Isopenicillin N Synthase, Chain"/>
    <property type="match status" value="1"/>
</dbReference>
<keyword evidence="2" id="KW-0847">Vitamin C</keyword>
<evidence type="ECO:0000313" key="6">
    <source>
        <dbReference type="Proteomes" id="UP000290289"/>
    </source>
</evidence>
<keyword evidence="1" id="KW-0479">Metal-binding</keyword>
<dbReference type="Pfam" id="PF03171">
    <property type="entry name" value="2OG-FeII_Oxy"/>
    <property type="match status" value="1"/>
</dbReference>
<feature type="domain" description="Isopenicillin N synthase-like Fe(2+) 2OG dioxygenase" evidence="4">
    <location>
        <begin position="53"/>
        <end position="107"/>
    </location>
</feature>
<evidence type="ECO:0000256" key="2">
    <source>
        <dbReference type="ARBA" id="ARBA00022896"/>
    </source>
</evidence>
<dbReference type="Proteomes" id="UP000290289">
    <property type="component" value="Chromosome 5"/>
</dbReference>
<dbReference type="InterPro" id="IPR050295">
    <property type="entry name" value="Plant_2OG-oxidoreductases"/>
</dbReference>
<sequence length="157" mass="17611">MGNYSVEVRKLGLCLLDLICEGLGLETGFFDGELSQVQLMAANYYPPCPEPKQVHGLQVLKDDQWLAVEPVPMMHLWSINGNLSSVDHRVVTDSKVSRTTVASFIHPSSTCHIEPAKALVKDSCPLHPAFIYKDFISTYIQDTLERVPPLDRYKLQP</sequence>
<dbReference type="SUPFAM" id="SSF51197">
    <property type="entry name" value="Clavaminate synthase-like"/>
    <property type="match status" value="1"/>
</dbReference>
<evidence type="ECO:0000313" key="5">
    <source>
        <dbReference type="EMBL" id="RXH98295.1"/>
    </source>
</evidence>
<dbReference type="GO" id="GO:0046872">
    <property type="term" value="F:metal ion binding"/>
    <property type="evidence" value="ECO:0007669"/>
    <property type="project" value="UniProtKB-KW"/>
</dbReference>
<evidence type="ECO:0000256" key="3">
    <source>
        <dbReference type="ARBA" id="ARBA00023004"/>
    </source>
</evidence>
<evidence type="ECO:0000259" key="4">
    <source>
        <dbReference type="Pfam" id="PF03171"/>
    </source>
</evidence>
<reference evidence="5 6" key="1">
    <citation type="submission" date="2018-10" db="EMBL/GenBank/DDBJ databases">
        <title>A high-quality apple genome assembly.</title>
        <authorList>
            <person name="Hu J."/>
        </authorList>
    </citation>
    <scope>NUCLEOTIDE SEQUENCE [LARGE SCALE GENOMIC DNA]</scope>
    <source>
        <strain evidence="6">cv. HFTH1</strain>
        <tissue evidence="5">Young leaf</tissue>
    </source>
</reference>
<keyword evidence="6" id="KW-1185">Reference proteome</keyword>
<dbReference type="PANTHER" id="PTHR47991">
    <property type="entry name" value="OXOGLUTARATE/IRON-DEPENDENT DIOXYGENASE"/>
    <property type="match status" value="1"/>
</dbReference>
<name>A0A498JSW0_MALDO</name>
<dbReference type="AlphaFoldDB" id="A0A498JSW0"/>
<protein>
    <recommendedName>
        <fullName evidence="4">Isopenicillin N synthase-like Fe(2+) 2OG dioxygenase domain-containing protein</fullName>
    </recommendedName>
</protein>
<accession>A0A498JSW0</accession>
<evidence type="ECO:0000256" key="1">
    <source>
        <dbReference type="ARBA" id="ARBA00022723"/>
    </source>
</evidence>
<dbReference type="EMBL" id="RDQH01000331">
    <property type="protein sequence ID" value="RXH98295.1"/>
    <property type="molecule type" value="Genomic_DNA"/>
</dbReference>
<gene>
    <name evidence="5" type="ORF">DVH24_010620</name>
</gene>
<proteinExistence type="predicted"/>